<feature type="region of interest" description="Disordered" evidence="5">
    <location>
        <begin position="44"/>
        <end position="65"/>
    </location>
</feature>
<gene>
    <name evidence="9" type="ORF">SAMN05421770_11536</name>
</gene>
<evidence type="ECO:0000256" key="1">
    <source>
        <dbReference type="ARBA" id="ARBA00004442"/>
    </source>
</evidence>
<dbReference type="GO" id="GO:0009279">
    <property type="term" value="C:cell outer membrane"/>
    <property type="evidence" value="ECO:0007669"/>
    <property type="project" value="UniProtKB-SubCell"/>
</dbReference>
<evidence type="ECO:0000256" key="5">
    <source>
        <dbReference type="SAM" id="MobiDB-lite"/>
    </source>
</evidence>
<evidence type="ECO:0000256" key="3">
    <source>
        <dbReference type="ARBA" id="ARBA00023237"/>
    </source>
</evidence>
<comment type="subcellular location">
    <subcellularLocation>
        <location evidence="1 4">Cell outer membrane</location>
    </subcellularLocation>
</comment>
<dbReference type="Gene3D" id="2.170.130.10">
    <property type="entry name" value="TonB-dependent receptor, plug domain"/>
    <property type="match status" value="1"/>
</dbReference>
<evidence type="ECO:0000259" key="8">
    <source>
        <dbReference type="Pfam" id="PF07715"/>
    </source>
</evidence>
<organism evidence="9 10">
    <name type="scientific">Granulicella rosea</name>
    <dbReference type="NCBI Taxonomy" id="474952"/>
    <lineage>
        <taxon>Bacteria</taxon>
        <taxon>Pseudomonadati</taxon>
        <taxon>Acidobacteriota</taxon>
        <taxon>Terriglobia</taxon>
        <taxon>Terriglobales</taxon>
        <taxon>Acidobacteriaceae</taxon>
        <taxon>Granulicella</taxon>
    </lineage>
</organism>
<evidence type="ECO:0000313" key="10">
    <source>
        <dbReference type="Proteomes" id="UP000198356"/>
    </source>
</evidence>
<feature type="chain" id="PRO_5012873411" evidence="6">
    <location>
        <begin position="21"/>
        <end position="728"/>
    </location>
</feature>
<name>A0A239MLL6_9BACT</name>
<dbReference type="Proteomes" id="UP000198356">
    <property type="component" value="Unassembled WGS sequence"/>
</dbReference>
<dbReference type="InterPro" id="IPR037066">
    <property type="entry name" value="Plug_dom_sf"/>
</dbReference>
<keyword evidence="6" id="KW-0732">Signal</keyword>
<evidence type="ECO:0000256" key="6">
    <source>
        <dbReference type="SAM" id="SignalP"/>
    </source>
</evidence>
<feature type="signal peptide" evidence="6">
    <location>
        <begin position="1"/>
        <end position="20"/>
    </location>
</feature>
<dbReference type="Pfam" id="PF07715">
    <property type="entry name" value="Plug"/>
    <property type="match status" value="1"/>
</dbReference>
<evidence type="ECO:0000256" key="4">
    <source>
        <dbReference type="RuleBase" id="RU003357"/>
    </source>
</evidence>
<dbReference type="SUPFAM" id="SSF56935">
    <property type="entry name" value="Porins"/>
    <property type="match status" value="1"/>
</dbReference>
<evidence type="ECO:0000259" key="7">
    <source>
        <dbReference type="Pfam" id="PF00593"/>
    </source>
</evidence>
<keyword evidence="2 4" id="KW-0472">Membrane</keyword>
<dbReference type="OrthoDB" id="607931at2"/>
<accession>A0A239MLL6</accession>
<feature type="domain" description="TonB-dependent receptor plug" evidence="8">
    <location>
        <begin position="105"/>
        <end position="188"/>
    </location>
</feature>
<sequence length="728" mass="79871">MKIKGSQKAVTVAVCGLAMAAVSSVSRAQQMTALTLPNALPTATSTSPLPDAPMPAVKSAEPVAPRESVMQNIDVSVRDDVHAQSPDEGVALHATAQEVSLAAGAYNDVPRYLQTMPGVSFDTDARNTYLVNGGNAMENTFVLDGVEMPNINHISTNGSSGGFVSVIDTSAISDITLHKQLYGSEYGGTLSSVLDMHTRVPESDQRHGELDLGYAGSGFVLEQPIGRIGSTLTQYRHSIVNYLTNDIGLDGVPDYHSILSTSTIALSDRDTIKTLYLSSGDTLNISPNTEDPDDPNILNTRFGGNRSTGAVTWHRAEKNGGSDLQLNYSSVTSTTSQTSAYNNDAPVYSDRLNETPITMKYDAYLETSRVHVQGGFTWSHHSIDYNINQAQGFPTPYSQDPTPVDASNTSYNGAPHNYAVYGEGTVRAVGKLELQAGLRGEHWGINNSAAWMPRAGAKLGLGKRSFLFGGIGSYSQMPSLPIMLGYASNIGLKPMRNVQTQFGFSAIDRFGGHFMTTVYTRRYSDYPVSTQFTSLSLADMVDSFGQPYLYMPMVSAGRGKVLGFEAQYETNMKRRVFAQVNLTSRSVQHTALDGVWRRANYDMPILGNLLGGVRLSRRQVLTGRYSYHSGTPYTPFLLDESYNQQREIYDLSQVNAMRGTSYARMDLRYEINLPVRHKNLKIYSGMENVLGRSNFYQYVMLHDAYWGHTPYALTQMGRYMDGGMSWSF</sequence>
<keyword evidence="3" id="KW-0998">Cell outer membrane</keyword>
<protein>
    <submittedName>
        <fullName evidence="9">Outer membrane receptor proteins, mostly Fe transport</fullName>
    </submittedName>
</protein>
<keyword evidence="10" id="KW-1185">Reference proteome</keyword>
<dbReference type="AlphaFoldDB" id="A0A239MLL6"/>
<keyword evidence="4" id="KW-0798">TonB box</keyword>
<dbReference type="InterPro" id="IPR036942">
    <property type="entry name" value="Beta-barrel_TonB_sf"/>
</dbReference>
<dbReference type="Gene3D" id="2.40.170.20">
    <property type="entry name" value="TonB-dependent receptor, beta-barrel domain"/>
    <property type="match status" value="1"/>
</dbReference>
<dbReference type="EMBL" id="FZOU01000015">
    <property type="protein sequence ID" value="SNT43370.1"/>
    <property type="molecule type" value="Genomic_DNA"/>
</dbReference>
<dbReference type="InterPro" id="IPR012910">
    <property type="entry name" value="Plug_dom"/>
</dbReference>
<dbReference type="Pfam" id="PF00593">
    <property type="entry name" value="TonB_dep_Rec_b-barrel"/>
    <property type="match status" value="1"/>
</dbReference>
<reference evidence="9 10" key="1">
    <citation type="submission" date="2017-06" db="EMBL/GenBank/DDBJ databases">
        <authorList>
            <person name="Kim H.J."/>
            <person name="Triplett B.A."/>
        </authorList>
    </citation>
    <scope>NUCLEOTIDE SEQUENCE [LARGE SCALE GENOMIC DNA]</scope>
    <source>
        <strain evidence="9 10">DSM 18704</strain>
    </source>
</reference>
<evidence type="ECO:0000313" key="9">
    <source>
        <dbReference type="EMBL" id="SNT43370.1"/>
    </source>
</evidence>
<feature type="domain" description="TonB-dependent receptor-like beta-barrel" evidence="7">
    <location>
        <begin position="283"/>
        <end position="689"/>
    </location>
</feature>
<dbReference type="RefSeq" id="WP_089410458.1">
    <property type="nucleotide sequence ID" value="NZ_FZOU01000015.1"/>
</dbReference>
<comment type="similarity">
    <text evidence="4">Belongs to the TonB-dependent receptor family.</text>
</comment>
<proteinExistence type="inferred from homology"/>
<keyword evidence="9" id="KW-0675">Receptor</keyword>
<dbReference type="InterPro" id="IPR000531">
    <property type="entry name" value="Beta-barrel_TonB"/>
</dbReference>
<evidence type="ECO:0000256" key="2">
    <source>
        <dbReference type="ARBA" id="ARBA00023136"/>
    </source>
</evidence>